<dbReference type="OrthoDB" id="2745955at2759"/>
<dbReference type="EMBL" id="LUGG01000015">
    <property type="protein sequence ID" value="OBZ69961.1"/>
    <property type="molecule type" value="Genomic_DNA"/>
</dbReference>
<dbReference type="Proteomes" id="UP000092993">
    <property type="component" value="Unassembled WGS sequence"/>
</dbReference>
<name>A0A1C7LZ34_GRIFR</name>
<reference evidence="2 3" key="1">
    <citation type="submission" date="2016-03" db="EMBL/GenBank/DDBJ databases">
        <title>Whole genome sequencing of Grifola frondosa 9006-11.</title>
        <authorList>
            <person name="Min B."/>
            <person name="Park H."/>
            <person name="Kim J.-G."/>
            <person name="Cho H."/>
            <person name="Oh Y.-L."/>
            <person name="Kong W.-S."/>
            <person name="Choi I.-G."/>
        </authorList>
    </citation>
    <scope>NUCLEOTIDE SEQUENCE [LARGE SCALE GENOMIC DNA]</scope>
    <source>
        <strain evidence="2 3">9006-11</strain>
    </source>
</reference>
<gene>
    <name evidence="2" type="ORF">A0H81_10182</name>
</gene>
<proteinExistence type="predicted"/>
<feature type="chain" id="PRO_5008888864" evidence="1">
    <location>
        <begin position="22"/>
        <end position="161"/>
    </location>
</feature>
<organism evidence="2 3">
    <name type="scientific">Grifola frondosa</name>
    <name type="common">Maitake</name>
    <name type="synonym">Polyporus frondosus</name>
    <dbReference type="NCBI Taxonomy" id="5627"/>
    <lineage>
        <taxon>Eukaryota</taxon>
        <taxon>Fungi</taxon>
        <taxon>Dikarya</taxon>
        <taxon>Basidiomycota</taxon>
        <taxon>Agaricomycotina</taxon>
        <taxon>Agaricomycetes</taxon>
        <taxon>Polyporales</taxon>
        <taxon>Grifolaceae</taxon>
        <taxon>Grifola</taxon>
    </lineage>
</organism>
<feature type="signal peptide" evidence="1">
    <location>
        <begin position="1"/>
        <end position="21"/>
    </location>
</feature>
<dbReference type="AlphaFoldDB" id="A0A1C7LZ34"/>
<protein>
    <submittedName>
        <fullName evidence="2">Uncharacterized protein</fullName>
    </submittedName>
</protein>
<keyword evidence="1" id="KW-0732">Signal</keyword>
<evidence type="ECO:0000313" key="2">
    <source>
        <dbReference type="EMBL" id="OBZ69961.1"/>
    </source>
</evidence>
<dbReference type="OMA" id="PTHECIV"/>
<evidence type="ECO:0000313" key="3">
    <source>
        <dbReference type="Proteomes" id="UP000092993"/>
    </source>
</evidence>
<accession>A0A1C7LZ34</accession>
<evidence type="ECO:0000256" key="1">
    <source>
        <dbReference type="SAM" id="SignalP"/>
    </source>
</evidence>
<sequence length="161" mass="16986">MFYNLITLFLPILALGKAVIANPLHARSVELAEVSSAPSQVANATILDTSVSAISGSGSVTAALAGLHTDAAQQEFPAYLYVCSGLNCGTSCFAYDLSDLYTVTCYATAILYLSVEVVQPSNDGLPFGVYVGTNCYGVLIPYVNTCYNINPAGNTFFVEFP</sequence>
<comment type="caution">
    <text evidence="2">The sequence shown here is derived from an EMBL/GenBank/DDBJ whole genome shotgun (WGS) entry which is preliminary data.</text>
</comment>
<keyword evidence="3" id="KW-1185">Reference proteome</keyword>